<comment type="cofactor">
    <cofactor evidence="1">
        <name>Zn(2+)</name>
        <dbReference type="ChEBI" id="CHEBI:29105"/>
    </cofactor>
</comment>
<dbReference type="PANTHER" id="PTHR33478">
    <property type="entry name" value="EXTRACELLULAR METALLOPROTEINASE MEP"/>
    <property type="match status" value="1"/>
</dbReference>
<dbReference type="EMBL" id="FNRD01000001">
    <property type="protein sequence ID" value="SDZ85575.1"/>
    <property type="molecule type" value="Genomic_DNA"/>
</dbReference>
<keyword evidence="5" id="KW-0645">Protease</keyword>
<keyword evidence="9" id="KW-0862">Zinc</keyword>
<feature type="domain" description="PA" evidence="13">
    <location>
        <begin position="464"/>
        <end position="549"/>
    </location>
</feature>
<evidence type="ECO:0000259" key="14">
    <source>
        <dbReference type="Pfam" id="PF18962"/>
    </source>
</evidence>
<feature type="signal peptide" evidence="12">
    <location>
        <begin position="1"/>
        <end position="18"/>
    </location>
</feature>
<organism evidence="15 16">
    <name type="scientific">Flavobacterium gillisiae</name>
    <dbReference type="NCBI Taxonomy" id="150146"/>
    <lineage>
        <taxon>Bacteria</taxon>
        <taxon>Pseudomonadati</taxon>
        <taxon>Bacteroidota</taxon>
        <taxon>Flavobacteriia</taxon>
        <taxon>Flavobacteriales</taxon>
        <taxon>Flavobacteriaceae</taxon>
        <taxon>Flavobacterium</taxon>
    </lineage>
</organism>
<evidence type="ECO:0000256" key="6">
    <source>
        <dbReference type="ARBA" id="ARBA00022723"/>
    </source>
</evidence>
<dbReference type="NCBIfam" id="NF038113">
    <property type="entry name" value="T9SSA_dep_M36"/>
    <property type="match status" value="1"/>
</dbReference>
<keyword evidence="6" id="KW-0479">Metal-binding</keyword>
<dbReference type="InterPro" id="IPR046450">
    <property type="entry name" value="PA_dom_sf"/>
</dbReference>
<proteinExistence type="inferred from homology"/>
<reference evidence="16" key="1">
    <citation type="submission" date="2016-10" db="EMBL/GenBank/DDBJ databases">
        <authorList>
            <person name="Varghese N."/>
            <person name="Submissions S."/>
        </authorList>
    </citation>
    <scope>NUCLEOTIDE SEQUENCE [LARGE SCALE GENOMIC DNA]</scope>
    <source>
        <strain evidence="16">DSM 22376</strain>
    </source>
</reference>
<feature type="domain" description="Secretion system C-terminal sorting" evidence="14">
    <location>
        <begin position="814"/>
        <end position="886"/>
    </location>
</feature>
<comment type="similarity">
    <text evidence="3">Belongs to the peptidase M36 family.</text>
</comment>
<dbReference type="GO" id="GO:0005615">
    <property type="term" value="C:extracellular space"/>
    <property type="evidence" value="ECO:0007669"/>
    <property type="project" value="InterPro"/>
</dbReference>
<feature type="chain" id="PRO_5011513240" evidence="12">
    <location>
        <begin position="19"/>
        <end position="888"/>
    </location>
</feature>
<keyword evidence="4" id="KW-0964">Secreted</keyword>
<comment type="subcellular location">
    <subcellularLocation>
        <location evidence="2">Secreted</location>
    </subcellularLocation>
</comment>
<evidence type="ECO:0000256" key="11">
    <source>
        <dbReference type="ARBA" id="ARBA00023145"/>
    </source>
</evidence>
<dbReference type="Pfam" id="PF02128">
    <property type="entry name" value="Peptidase_M36"/>
    <property type="match status" value="1"/>
</dbReference>
<evidence type="ECO:0000256" key="5">
    <source>
        <dbReference type="ARBA" id="ARBA00022670"/>
    </source>
</evidence>
<evidence type="ECO:0000256" key="4">
    <source>
        <dbReference type="ARBA" id="ARBA00022525"/>
    </source>
</evidence>
<keyword evidence="11" id="KW-0865">Zymogen</keyword>
<dbReference type="GO" id="GO:0008270">
    <property type="term" value="F:zinc ion binding"/>
    <property type="evidence" value="ECO:0007669"/>
    <property type="project" value="InterPro"/>
</dbReference>
<dbReference type="Gene3D" id="3.10.170.10">
    <property type="match status" value="1"/>
</dbReference>
<keyword evidence="8" id="KW-0378">Hydrolase</keyword>
<evidence type="ECO:0000256" key="3">
    <source>
        <dbReference type="ARBA" id="ARBA00006006"/>
    </source>
</evidence>
<keyword evidence="16" id="KW-1185">Reference proteome</keyword>
<evidence type="ECO:0000256" key="7">
    <source>
        <dbReference type="ARBA" id="ARBA00022729"/>
    </source>
</evidence>
<dbReference type="InterPro" id="IPR001842">
    <property type="entry name" value="Peptidase_M36"/>
</dbReference>
<evidence type="ECO:0000256" key="9">
    <source>
        <dbReference type="ARBA" id="ARBA00022833"/>
    </source>
</evidence>
<dbReference type="Pfam" id="PF02225">
    <property type="entry name" value="PA"/>
    <property type="match status" value="1"/>
</dbReference>
<dbReference type="AlphaFoldDB" id="A0A1H3WEQ8"/>
<dbReference type="NCBIfam" id="TIGR04183">
    <property type="entry name" value="Por_Secre_tail"/>
    <property type="match status" value="1"/>
</dbReference>
<evidence type="ECO:0000256" key="12">
    <source>
        <dbReference type="SAM" id="SignalP"/>
    </source>
</evidence>
<protein>
    <submittedName>
        <fullName evidence="15">Por secretion system C-terminal sorting domain-containing protein</fullName>
    </submittedName>
</protein>
<evidence type="ECO:0000256" key="1">
    <source>
        <dbReference type="ARBA" id="ARBA00001947"/>
    </source>
</evidence>
<name>A0A1H3WEQ8_9FLAO</name>
<dbReference type="GO" id="GO:0006508">
    <property type="term" value="P:proteolysis"/>
    <property type="evidence" value="ECO:0007669"/>
    <property type="project" value="UniProtKB-KW"/>
</dbReference>
<dbReference type="SUPFAM" id="SSF55486">
    <property type="entry name" value="Metalloproteases ('zincins'), catalytic domain"/>
    <property type="match status" value="1"/>
</dbReference>
<dbReference type="InterPro" id="IPR003137">
    <property type="entry name" value="PA_domain"/>
</dbReference>
<dbReference type="STRING" id="150146.SAMN05443667_10134"/>
<evidence type="ECO:0000256" key="10">
    <source>
        <dbReference type="ARBA" id="ARBA00023049"/>
    </source>
</evidence>
<accession>A0A1H3WEQ8</accession>
<dbReference type="SUPFAM" id="SSF52025">
    <property type="entry name" value="PA domain"/>
    <property type="match status" value="1"/>
</dbReference>
<dbReference type="InterPro" id="IPR027268">
    <property type="entry name" value="Peptidase_M4/M1_CTD_sf"/>
</dbReference>
<gene>
    <name evidence="15" type="ORF">SAMN05443667_10134</name>
</gene>
<evidence type="ECO:0000259" key="13">
    <source>
        <dbReference type="Pfam" id="PF02225"/>
    </source>
</evidence>
<evidence type="ECO:0000256" key="2">
    <source>
        <dbReference type="ARBA" id="ARBA00004613"/>
    </source>
</evidence>
<dbReference type="Gene3D" id="1.10.390.10">
    <property type="entry name" value="Neutral Protease Domain 2"/>
    <property type="match status" value="1"/>
</dbReference>
<dbReference type="Gene3D" id="3.50.30.30">
    <property type="match status" value="1"/>
</dbReference>
<sequence>MKKITFLTFLLISFISYSQSNKEVIQRYLNTNSAKIGLSKMDVQDWVIQSEGSATTTAINNCYVVQRYNGIEIYRAISNFSIKEGQVISAQKRFVANLSRKVNTTKPSLSVTNALVKAYALLGITASVPFTIIETIEQHKFKISNGFGSEEPVSANLVYHISNENELILAWDFTIETPSHDHVWSVRIDAVSGKMLEKKDFIISCKFDQQDSNSVIGEKTAVSTDFFDNSYKQLFSAASSTLLAGSYRVIPFNHESPNHSTRQLISNPADGVASPYGWHDVNGVAGAEYTYTRGNNVWTKADFGGENFNSGSSPDGGASLLFDFPYGGVNVDASSYIDAANTNLFYMNNVMHDIWYQYGFDETSGNFQQNNYGKGGKATDFVYSDAQDGSKATPQSVNNANFYAPVDGAKPRMQMFLWDYSAENRPVIINSPSSIAGDYPARQNSFDPGHVGLPIVPAFIQSDLVLYLDATGQSDGCAAPVNAADMNGKIVILRRGTCTFVAKSKAAQDAGAVALIIVNNVEGTIGMSGADATITIPVVSMTRVIGEKIIDEMKTQAVNVKLQLPQSSFINTDGDFDNGIIAHEYGHGISIRLSGGASNSSCLDNTDQMGEGWSDWFALMLQIKAGDSGKAKKGIGTFVSNQAIDGVGIRNYPYSTDRTINPMTYANTNNYQYTDKDGVIQTEIHGTGSVWTTVLWDLTWAYINKYGYDDNKYSGIGGNNKLMRIVLDGIKLQPCSPTFVSARDAIIAADQAITGGKDYCMIWEVFAARGLGAKASAGHGNVGDDQVEDFTMPVAGSNCVLGVNDFDSDDVMTVFPNPSNGQINVRISKYFGKVDIQVIDITGREVFNAKNEEFNSQKSIDLSRLKAGIYILKISGDSLNYVEKLILN</sequence>
<dbReference type="InterPro" id="IPR050371">
    <property type="entry name" value="Fungal_virulence_M36"/>
</dbReference>
<keyword evidence="10" id="KW-0482">Metalloprotease</keyword>
<dbReference type="RefSeq" id="WP_091082916.1">
    <property type="nucleotide sequence ID" value="NZ_FNRD01000001.1"/>
</dbReference>
<dbReference type="CDD" id="cd09596">
    <property type="entry name" value="M36"/>
    <property type="match status" value="1"/>
</dbReference>
<evidence type="ECO:0000313" key="15">
    <source>
        <dbReference type="EMBL" id="SDZ85575.1"/>
    </source>
</evidence>
<evidence type="ECO:0000256" key="8">
    <source>
        <dbReference type="ARBA" id="ARBA00022801"/>
    </source>
</evidence>
<dbReference type="Pfam" id="PF18962">
    <property type="entry name" value="Por_Secre_tail"/>
    <property type="match status" value="1"/>
</dbReference>
<dbReference type="CDD" id="cd04818">
    <property type="entry name" value="PA_subtilisin_1"/>
    <property type="match status" value="1"/>
</dbReference>
<dbReference type="InterPro" id="IPR026444">
    <property type="entry name" value="Secre_tail"/>
</dbReference>
<evidence type="ECO:0000313" key="16">
    <source>
        <dbReference type="Proteomes" id="UP000198951"/>
    </source>
</evidence>
<dbReference type="GO" id="GO:0004222">
    <property type="term" value="F:metalloendopeptidase activity"/>
    <property type="evidence" value="ECO:0007669"/>
    <property type="project" value="InterPro"/>
</dbReference>
<dbReference type="OrthoDB" id="5377264at2"/>
<keyword evidence="7 12" id="KW-0732">Signal</keyword>
<dbReference type="Proteomes" id="UP000198951">
    <property type="component" value="Unassembled WGS sequence"/>
</dbReference>
<dbReference type="PANTHER" id="PTHR33478:SF1">
    <property type="entry name" value="EXTRACELLULAR METALLOPROTEINASE MEP"/>
    <property type="match status" value="1"/>
</dbReference>